<evidence type="ECO:0000313" key="2">
    <source>
        <dbReference type="EMBL" id="ARE12214.1"/>
    </source>
</evidence>
<dbReference type="AlphaFoldDB" id="A0AAD2JFR1"/>
<organism evidence="3 4">
    <name type="scientific">Lactococcus lactis subsp. lactis</name>
    <name type="common">Streptococcus lactis</name>
    <dbReference type="NCBI Taxonomy" id="1360"/>
    <lineage>
        <taxon>Bacteria</taxon>
        <taxon>Bacillati</taxon>
        <taxon>Bacillota</taxon>
        <taxon>Bacilli</taxon>
        <taxon>Lactobacillales</taxon>
        <taxon>Streptococcaceae</taxon>
        <taxon>Lactococcus</taxon>
    </lineage>
</organism>
<geneLocation type="plasmid" evidence="2 4">
    <name>pUC11A</name>
</geneLocation>
<reference evidence="3 4" key="2">
    <citation type="submission" date="2018-12" db="EMBL/GenBank/DDBJ databases">
        <title>Assessing the functional activity and genetic diversity of lactococcal prophages.</title>
        <authorList>
            <person name="Kelleher P."/>
            <person name="Mahony J."/>
            <person name="van Sinderen D."/>
        </authorList>
    </citation>
    <scope>NUCLEOTIDE SEQUENCE [LARGE SCALE GENOMIC DNA]</scope>
    <source>
        <strain evidence="3 4">UC11</strain>
        <plasmid evidence="3 4">pCU11E</plasmid>
    </source>
</reference>
<geneLocation type="plasmid" evidence="3 4">
    <name>pCU11E</name>
</geneLocation>
<dbReference type="Proteomes" id="UP000192067">
    <property type="component" value="Plasmid pCU11E"/>
</dbReference>
<protein>
    <submittedName>
        <fullName evidence="3">Uncharacterized protein</fullName>
    </submittedName>
</protein>
<dbReference type="RefSeq" id="WP_017370643.1">
    <property type="nucleotide sequence ID" value="NZ_CP034572.1"/>
</dbReference>
<gene>
    <name evidence="2" type="ORF">LLUC11_pA34</name>
    <name evidence="3" type="ORF">LLUC11_pG07</name>
</gene>
<reference evidence="2 4" key="1">
    <citation type="journal article" date="2017" name="BMC Genomics">
        <title>Comparative and functional genomics of the Lactococcus lactis taxon; insights into evolution and niche adaptation.</title>
        <authorList>
            <person name="Kelleher P."/>
            <person name="Bottacini F."/>
            <person name="Mahony J."/>
            <person name="Kilcawley K.N."/>
            <person name="van Sinderen D."/>
        </authorList>
    </citation>
    <scope>NUCLEOTIDE SEQUENCE [LARGE SCALE GENOMIC DNA]</scope>
    <source>
        <strain evidence="2 4">UC11</strain>
        <plasmid evidence="2 4">pUC11A</plasmid>
    </source>
</reference>
<evidence type="ECO:0000256" key="1">
    <source>
        <dbReference type="SAM" id="MobiDB-lite"/>
    </source>
</evidence>
<dbReference type="Proteomes" id="UP000192067">
    <property type="component" value="Plasmid pUC11A"/>
</dbReference>
<accession>A0AAD2JFR1</accession>
<proteinExistence type="predicted"/>
<dbReference type="EMBL" id="CP016720">
    <property type="protein sequence ID" value="ARE12214.1"/>
    <property type="molecule type" value="Genomic_DNA"/>
</dbReference>
<name>A0AAD2JFR1_LACLL</name>
<feature type="region of interest" description="Disordered" evidence="1">
    <location>
        <begin position="1"/>
        <end position="20"/>
    </location>
</feature>
<keyword evidence="3" id="KW-0614">Plasmid</keyword>
<evidence type="ECO:0000313" key="3">
    <source>
        <dbReference type="EMBL" id="AZS27699.1"/>
    </source>
</evidence>
<evidence type="ECO:0000313" key="4">
    <source>
        <dbReference type="Proteomes" id="UP000192067"/>
    </source>
</evidence>
<sequence>MSKQWGHGYHKGNAEGFQKGKKQGNVEGALIGLGIAAIATVAKKTGLTDYAKKVIKNKKF</sequence>
<dbReference type="EMBL" id="CP034572">
    <property type="protein sequence ID" value="AZS27699.1"/>
    <property type="molecule type" value="Genomic_DNA"/>
</dbReference>